<reference evidence="6" key="2">
    <citation type="submission" date="2021-02" db="EMBL/GenBank/DDBJ databases">
        <authorList>
            <person name="Kimball J.A."/>
            <person name="Haas M.W."/>
            <person name="Macchietto M."/>
            <person name="Kono T."/>
            <person name="Duquette J."/>
            <person name="Shao M."/>
        </authorList>
    </citation>
    <scope>NUCLEOTIDE SEQUENCE</scope>
    <source>
        <tissue evidence="6">Fresh leaf tissue</tissue>
    </source>
</reference>
<keyword evidence="5" id="KW-0539">Nucleus</keyword>
<dbReference type="GO" id="GO:0005669">
    <property type="term" value="C:transcription factor TFIID complex"/>
    <property type="evidence" value="ECO:0007669"/>
    <property type="project" value="TreeGrafter"/>
</dbReference>
<dbReference type="GO" id="GO:0051123">
    <property type="term" value="P:RNA polymerase II preinitiation complex assembly"/>
    <property type="evidence" value="ECO:0007669"/>
    <property type="project" value="TreeGrafter"/>
</dbReference>
<dbReference type="Proteomes" id="UP000729402">
    <property type="component" value="Unassembled WGS sequence"/>
</dbReference>
<dbReference type="InterPro" id="IPR051431">
    <property type="entry name" value="TFIID_subunit_9"/>
</dbReference>
<dbReference type="GO" id="GO:0003713">
    <property type="term" value="F:transcription coactivator activity"/>
    <property type="evidence" value="ECO:0007669"/>
    <property type="project" value="TreeGrafter"/>
</dbReference>
<evidence type="ECO:0008006" key="8">
    <source>
        <dbReference type="Google" id="ProtNLM"/>
    </source>
</evidence>
<dbReference type="FunFam" id="1.10.20.10:FF:000018">
    <property type="entry name" value="Transcription initiation factor TFIID subunit 9"/>
    <property type="match status" value="1"/>
</dbReference>
<keyword evidence="3" id="KW-0805">Transcription regulation</keyword>
<proteinExistence type="inferred from homology"/>
<evidence type="ECO:0000256" key="1">
    <source>
        <dbReference type="ARBA" id="ARBA00004123"/>
    </source>
</evidence>
<protein>
    <recommendedName>
        <fullName evidence="8">Transcription initiation factor TFIID subunit 9</fullName>
    </recommendedName>
</protein>
<evidence type="ECO:0000313" key="6">
    <source>
        <dbReference type="EMBL" id="KAG8048199.1"/>
    </source>
</evidence>
<keyword evidence="4" id="KW-0804">Transcription</keyword>
<comment type="subcellular location">
    <subcellularLocation>
        <location evidence="1">Nucleus</location>
    </subcellularLocation>
</comment>
<comment type="caution">
    <text evidence="6">The sequence shown here is derived from an EMBL/GenBank/DDBJ whole genome shotgun (WGS) entry which is preliminary data.</text>
</comment>
<dbReference type="InterPro" id="IPR003162">
    <property type="entry name" value="TFIID-31"/>
</dbReference>
<dbReference type="OrthoDB" id="341924at2759"/>
<comment type="similarity">
    <text evidence="2">Belongs to the TAF9 family.</text>
</comment>
<dbReference type="CDD" id="cd07979">
    <property type="entry name" value="HFD_TAF9"/>
    <property type="match status" value="1"/>
</dbReference>
<dbReference type="EMBL" id="JAAALK010000290">
    <property type="protein sequence ID" value="KAG8048199.1"/>
    <property type="molecule type" value="Genomic_DNA"/>
</dbReference>
<evidence type="ECO:0000313" key="7">
    <source>
        <dbReference type="Proteomes" id="UP000729402"/>
    </source>
</evidence>
<dbReference type="AlphaFoldDB" id="A0A8J5VKN7"/>
<reference evidence="6" key="1">
    <citation type="journal article" date="2021" name="bioRxiv">
        <title>Whole Genome Assembly and Annotation of Northern Wild Rice, Zizania palustris L., Supports a Whole Genome Duplication in the Zizania Genus.</title>
        <authorList>
            <person name="Haas M."/>
            <person name="Kono T."/>
            <person name="Macchietto M."/>
            <person name="Millas R."/>
            <person name="McGilp L."/>
            <person name="Shao M."/>
            <person name="Duquette J."/>
            <person name="Hirsch C.N."/>
            <person name="Kimball J."/>
        </authorList>
    </citation>
    <scope>NUCLEOTIDE SEQUENCE</scope>
    <source>
        <tissue evidence="6">Fresh leaf tissue</tissue>
    </source>
</reference>
<organism evidence="6 7">
    <name type="scientific">Zizania palustris</name>
    <name type="common">Northern wild rice</name>
    <dbReference type="NCBI Taxonomy" id="103762"/>
    <lineage>
        <taxon>Eukaryota</taxon>
        <taxon>Viridiplantae</taxon>
        <taxon>Streptophyta</taxon>
        <taxon>Embryophyta</taxon>
        <taxon>Tracheophyta</taxon>
        <taxon>Spermatophyta</taxon>
        <taxon>Magnoliopsida</taxon>
        <taxon>Liliopsida</taxon>
        <taxon>Poales</taxon>
        <taxon>Poaceae</taxon>
        <taxon>BOP clade</taxon>
        <taxon>Oryzoideae</taxon>
        <taxon>Oryzeae</taxon>
        <taxon>Zizaniinae</taxon>
        <taxon>Zizania</taxon>
    </lineage>
</organism>
<evidence type="ECO:0000256" key="4">
    <source>
        <dbReference type="ARBA" id="ARBA00023163"/>
    </source>
</evidence>
<evidence type="ECO:0000256" key="3">
    <source>
        <dbReference type="ARBA" id="ARBA00023015"/>
    </source>
</evidence>
<keyword evidence="7" id="KW-1185">Reference proteome</keyword>
<accession>A0A8J5VKN7</accession>
<dbReference type="Pfam" id="PF02291">
    <property type="entry name" value="TFIID-31kDa"/>
    <property type="match status" value="1"/>
</dbReference>
<gene>
    <name evidence="6" type="ORF">GUJ93_ZPchr0008g13931</name>
</gene>
<dbReference type="GO" id="GO:0016251">
    <property type="term" value="F:RNA polymerase II general transcription initiation factor activity"/>
    <property type="evidence" value="ECO:0007669"/>
    <property type="project" value="TreeGrafter"/>
</dbReference>
<dbReference type="PANTHER" id="PTHR48068">
    <property type="entry name" value="TAF9 RNA POLYMERASE II, TATA BOX-BINDING PROTEIN (TBP)-ASSOCIATED FACTOR"/>
    <property type="match status" value="1"/>
</dbReference>
<sequence length="213" mass="23885">MVILVVVYDAVVMGVLGNAVVGGGKDDMVLKVVVMDLSQIYVLRDLVASMLIEGTSKAVERWMASGWRDSSLAVEWFLTGGATEFTHPIPPEENPPSQPYLSLPLPRLRTRPPRHIARPTATPARLPRRRARLPLYHACTAYPTIADEPRDARVVRGLLRSLGLHEREYEPRVVHQFIDLAYRYIDDVLRDAQVYADHAGKAQLDVDDVRLAI</sequence>
<evidence type="ECO:0000256" key="2">
    <source>
        <dbReference type="ARBA" id="ARBA00007646"/>
    </source>
</evidence>
<dbReference type="GO" id="GO:0000124">
    <property type="term" value="C:SAGA complex"/>
    <property type="evidence" value="ECO:0007669"/>
    <property type="project" value="TreeGrafter"/>
</dbReference>
<name>A0A8J5VKN7_ZIZPA</name>
<evidence type="ECO:0000256" key="5">
    <source>
        <dbReference type="ARBA" id="ARBA00023242"/>
    </source>
</evidence>
<dbReference type="PANTHER" id="PTHR48068:SF4">
    <property type="entry name" value="TATA-BOX BINDING PROTEIN ASSOCIATED FACTOR 9"/>
    <property type="match status" value="1"/>
</dbReference>